<proteinExistence type="predicted"/>
<evidence type="ECO:0000256" key="1">
    <source>
        <dbReference type="SAM" id="MobiDB-lite"/>
    </source>
</evidence>
<dbReference type="Pfam" id="PF04424">
    <property type="entry name" value="MINDY_DUB"/>
    <property type="match status" value="2"/>
</dbReference>
<dbReference type="EMBL" id="LUEZ02000040">
    <property type="protein sequence ID" value="RDB26299.1"/>
    <property type="molecule type" value="Genomic_DNA"/>
</dbReference>
<keyword evidence="4" id="KW-1185">Reference proteome</keyword>
<dbReference type="InterPro" id="IPR007518">
    <property type="entry name" value="MINDY"/>
</dbReference>
<accession>A0A369JVE0</accession>
<dbReference type="STRING" id="39966.A0A369JVE0"/>
<dbReference type="GO" id="GO:0016807">
    <property type="term" value="F:cysteine-type carboxypeptidase activity"/>
    <property type="evidence" value="ECO:0007669"/>
    <property type="project" value="TreeGrafter"/>
</dbReference>
<name>A0A369JVE0_HYPMA</name>
<dbReference type="GO" id="GO:0071944">
    <property type="term" value="C:cell periphery"/>
    <property type="evidence" value="ECO:0007669"/>
    <property type="project" value="TreeGrafter"/>
</dbReference>
<dbReference type="PANTHER" id="PTHR18063">
    <property type="entry name" value="NF-E2 INDUCIBLE PROTEIN"/>
    <property type="match status" value="1"/>
</dbReference>
<protein>
    <submittedName>
        <fullName evidence="3">Ubiquitin carboxyl-terminal hydrolase MINDY-1</fullName>
    </submittedName>
</protein>
<evidence type="ECO:0000313" key="4">
    <source>
        <dbReference type="Proteomes" id="UP000076154"/>
    </source>
</evidence>
<comment type="caution">
    <text evidence="3">The sequence shown here is derived from an EMBL/GenBank/DDBJ whole genome shotgun (WGS) entry which is preliminary data.</text>
</comment>
<dbReference type="PANTHER" id="PTHR18063:SF6">
    <property type="entry name" value="UBIQUITIN CARBOXYL-TERMINAL HYDROLASE"/>
    <property type="match status" value="1"/>
</dbReference>
<feature type="compositionally biased region" description="Basic residues" evidence="1">
    <location>
        <begin position="525"/>
        <end position="534"/>
    </location>
</feature>
<feature type="region of interest" description="Disordered" evidence="1">
    <location>
        <begin position="271"/>
        <end position="406"/>
    </location>
</feature>
<keyword evidence="3" id="KW-0378">Hydrolase</keyword>
<dbReference type="GO" id="GO:0004843">
    <property type="term" value="F:cysteine-type deubiquitinase activity"/>
    <property type="evidence" value="ECO:0007669"/>
    <property type="project" value="InterPro"/>
</dbReference>
<gene>
    <name evidence="3" type="primary">FAM63A</name>
    <name evidence="3" type="ORF">Hypma_006212</name>
</gene>
<evidence type="ECO:0000259" key="2">
    <source>
        <dbReference type="Pfam" id="PF04424"/>
    </source>
</evidence>
<dbReference type="InParanoid" id="A0A369JVE0"/>
<dbReference type="GO" id="GO:0005829">
    <property type="term" value="C:cytosol"/>
    <property type="evidence" value="ECO:0007669"/>
    <property type="project" value="TreeGrafter"/>
</dbReference>
<feature type="compositionally biased region" description="Basic and acidic residues" evidence="1">
    <location>
        <begin position="480"/>
        <end position="524"/>
    </location>
</feature>
<sequence>MNTDAPTVQSSQADVWYLKKIEFKGKALQIITQNFNGPCSFIAICNILILRGNIVIEPPTRQTVSYEFLSQLVAEYLLKHSPNVDISDALSIMPHTQKGLDLNPLFTSSTSFLAATSTAGGELKLFSQVGIDLVHGWLVDPESPAAMAMREEKTEDYDSAVGLIAEADHIAGGLLVPGYGDQSSSSTGRREDDWTDADRRKIHNALTIRHFLEQTQSQLTYHGLFHLASTLPAGSLVALFRSSHLSVLYKSESGEGTPPRVDADGWQVLDDTPDLQNPIAKTSSDQRIVSSELSTEPKPELVSEADTTLAPQVDSASAPPAAEPSLKLEPKDQTSSSDAIPDMQAAPTPDEPSVISPPTPLTDIQTSAEIPVPLETTTPPPAIPQPETTHTPASRTPPPHHAHASSLYTLATDQVFLNEPSVVWERIEDVDGSAGVFVDSKFIHASPAGGDWAGRTAEDAARDHQSSQGQSVGGDGPALTDHELAKQIQAEEDHLAAREREDYVQQERSREEENRQKELHARREKERKKKKGDGKKKDCIIM</sequence>
<dbReference type="GO" id="GO:0071108">
    <property type="term" value="P:protein K48-linked deubiquitination"/>
    <property type="evidence" value="ECO:0007669"/>
    <property type="project" value="TreeGrafter"/>
</dbReference>
<feature type="region of interest" description="Disordered" evidence="1">
    <location>
        <begin position="445"/>
        <end position="542"/>
    </location>
</feature>
<evidence type="ECO:0000313" key="3">
    <source>
        <dbReference type="EMBL" id="RDB26299.1"/>
    </source>
</evidence>
<feature type="compositionally biased region" description="Low complexity" evidence="1">
    <location>
        <begin position="315"/>
        <end position="325"/>
    </location>
</feature>
<dbReference type="GO" id="GO:1990380">
    <property type="term" value="F:K48-linked deubiquitinase activity"/>
    <property type="evidence" value="ECO:0007669"/>
    <property type="project" value="InterPro"/>
</dbReference>
<reference evidence="3" key="1">
    <citation type="submission" date="2018-04" db="EMBL/GenBank/DDBJ databases">
        <title>Whole genome sequencing of Hypsizygus marmoreus.</title>
        <authorList>
            <person name="Choi I.-G."/>
            <person name="Min B."/>
            <person name="Kim J.-G."/>
            <person name="Kim S."/>
            <person name="Oh Y.-L."/>
            <person name="Kong W.-S."/>
            <person name="Park H."/>
            <person name="Jeong J."/>
            <person name="Song E.-S."/>
        </authorList>
    </citation>
    <scope>NUCLEOTIDE SEQUENCE [LARGE SCALE GENOMIC DNA]</scope>
    <source>
        <strain evidence="3">51987-8</strain>
    </source>
</reference>
<organism evidence="3 4">
    <name type="scientific">Hypsizygus marmoreus</name>
    <name type="common">White beech mushroom</name>
    <name type="synonym">Agaricus marmoreus</name>
    <dbReference type="NCBI Taxonomy" id="39966"/>
    <lineage>
        <taxon>Eukaryota</taxon>
        <taxon>Fungi</taxon>
        <taxon>Dikarya</taxon>
        <taxon>Basidiomycota</taxon>
        <taxon>Agaricomycotina</taxon>
        <taxon>Agaricomycetes</taxon>
        <taxon>Agaricomycetidae</taxon>
        <taxon>Agaricales</taxon>
        <taxon>Tricholomatineae</taxon>
        <taxon>Lyophyllaceae</taxon>
        <taxon>Hypsizygus</taxon>
    </lineage>
</organism>
<dbReference type="InterPro" id="IPR033979">
    <property type="entry name" value="MINDY_domain"/>
</dbReference>
<dbReference type="Proteomes" id="UP000076154">
    <property type="component" value="Unassembled WGS sequence"/>
</dbReference>
<feature type="compositionally biased region" description="Basic and acidic residues" evidence="1">
    <location>
        <begin position="456"/>
        <end position="465"/>
    </location>
</feature>
<feature type="compositionally biased region" description="Polar residues" evidence="1">
    <location>
        <begin position="279"/>
        <end position="294"/>
    </location>
</feature>
<feature type="domain" description="MINDY deubiquitinase" evidence="2">
    <location>
        <begin position="15"/>
        <end position="252"/>
    </location>
</feature>
<feature type="domain" description="MINDY deubiquitinase" evidence="2">
    <location>
        <begin position="403"/>
        <end position="442"/>
    </location>
</feature>
<dbReference type="OrthoDB" id="10261212at2759"/>
<dbReference type="AlphaFoldDB" id="A0A369JVE0"/>